<accession>A0A8S0X6X4</accession>
<dbReference type="GO" id="GO:0003824">
    <property type="term" value="F:catalytic activity"/>
    <property type="evidence" value="ECO:0007669"/>
    <property type="project" value="InterPro"/>
</dbReference>
<dbReference type="AlphaFoldDB" id="A0A8S0X6X4"/>
<evidence type="ECO:0000313" key="8">
    <source>
        <dbReference type="Proteomes" id="UP001071230"/>
    </source>
</evidence>
<dbReference type="PANTHER" id="PTHR43288:SF2">
    <property type="entry name" value="RADICAL SAM CORE DOMAIN-CONTAINING PROTEIN"/>
    <property type="match status" value="1"/>
</dbReference>
<feature type="domain" description="Elp3/MiaA/NifB-like radical SAM core" evidence="5">
    <location>
        <begin position="38"/>
        <end position="231"/>
    </location>
</feature>
<dbReference type="GO" id="GO:0046872">
    <property type="term" value="F:metal ion binding"/>
    <property type="evidence" value="ECO:0007669"/>
    <property type="project" value="UniProtKB-KW"/>
</dbReference>
<dbReference type="CDD" id="cd01335">
    <property type="entry name" value="Radical_SAM"/>
    <property type="match status" value="1"/>
</dbReference>
<evidence type="ECO:0000313" key="7">
    <source>
        <dbReference type="EMBL" id="CEJ05741.1"/>
    </source>
</evidence>
<keyword evidence="4" id="KW-0411">Iron-sulfur</keyword>
<evidence type="ECO:0000313" key="6">
    <source>
        <dbReference type="EMBL" id="CAA7602860.1"/>
    </source>
</evidence>
<keyword evidence="2" id="KW-0479">Metal-binding</keyword>
<dbReference type="Proteomes" id="UP001071230">
    <property type="component" value="Unassembled WGS sequence"/>
</dbReference>
<dbReference type="InterPro" id="IPR058240">
    <property type="entry name" value="rSAM_sf"/>
</dbReference>
<evidence type="ECO:0000256" key="4">
    <source>
        <dbReference type="ARBA" id="ARBA00023014"/>
    </source>
</evidence>
<evidence type="ECO:0000256" key="2">
    <source>
        <dbReference type="ARBA" id="ARBA00022723"/>
    </source>
</evidence>
<dbReference type="SMART" id="SM00729">
    <property type="entry name" value="Elp3"/>
    <property type="match status" value="1"/>
</dbReference>
<dbReference type="Proteomes" id="UP000836597">
    <property type="component" value="Chromosome"/>
</dbReference>
<evidence type="ECO:0000259" key="5">
    <source>
        <dbReference type="SMART" id="SM00729"/>
    </source>
</evidence>
<proteinExistence type="predicted"/>
<protein>
    <submittedName>
        <fullName evidence="6">Aldolase-type TIM barrel</fullName>
    </submittedName>
    <submittedName>
        <fullName evidence="7">Elongator protein 3/MiaB/NifB</fullName>
    </submittedName>
</protein>
<dbReference type="GO" id="GO:0051536">
    <property type="term" value="F:iron-sulfur cluster binding"/>
    <property type="evidence" value="ECO:0007669"/>
    <property type="project" value="UniProtKB-KW"/>
</dbReference>
<reference evidence="6" key="2">
    <citation type="submission" date="2020-01" db="EMBL/GenBank/DDBJ databases">
        <authorList>
            <person name="Hornung B."/>
        </authorList>
    </citation>
    <scope>NUCLEOTIDE SEQUENCE</scope>
    <source>
        <strain evidence="6">PacBioINE</strain>
    </source>
</reference>
<dbReference type="KEGG" id="aacx:DEACI_3683"/>
<dbReference type="Gene3D" id="3.20.20.70">
    <property type="entry name" value="Aldolase class I"/>
    <property type="match status" value="1"/>
</dbReference>
<reference evidence="7" key="1">
    <citation type="submission" date="2014-11" db="EMBL/GenBank/DDBJ databases">
        <authorList>
            <person name="Hornung B.V."/>
        </authorList>
    </citation>
    <scope>NUCLEOTIDE SEQUENCE</scope>
    <source>
        <strain evidence="7">INE</strain>
    </source>
</reference>
<dbReference type="InterPro" id="IPR013785">
    <property type="entry name" value="Aldolase_TIM"/>
</dbReference>
<evidence type="ECO:0000256" key="3">
    <source>
        <dbReference type="ARBA" id="ARBA00023004"/>
    </source>
</evidence>
<dbReference type="SUPFAM" id="SSF102114">
    <property type="entry name" value="Radical SAM enzymes"/>
    <property type="match status" value="1"/>
</dbReference>
<sequence>MDWDGTLDRETGEWIEKGWAVRLANFPRELYCDFPVATASISVTGTACALDCAHCGGHYLQGMRSVDEVKSTRGKFGFRSALISGGCTADGRVPFLAQQDFLRKLKEQVRLNFHVGLIEEDEMPVLRELADVVSFDFVADGETIGEVYGLERSPEDYFEAYRKLRRSVRVVPHLTLGLKGGEWQGEEKALAKLEELGLDGLVFLVFIPTPGTRYAHRQPPPVEEVIAFLARARVRFPHIPLALGCMRPKGKYRRVLDEAAVALGLNRIVMPTPGARKLAGELGLTPVRTEECCAL</sequence>
<dbReference type="SFLD" id="SFLDS00029">
    <property type="entry name" value="Radical_SAM"/>
    <property type="match status" value="1"/>
</dbReference>
<keyword evidence="8" id="KW-1185">Reference proteome</keyword>
<dbReference type="SFLD" id="SFLDG01113">
    <property type="entry name" value="Uncharacterised_Radical_SAM_Su"/>
    <property type="match status" value="1"/>
</dbReference>
<name>A0A8S0X6X4_9FIRM</name>
<dbReference type="InterPro" id="IPR006638">
    <property type="entry name" value="Elp3/MiaA/NifB-like_rSAM"/>
</dbReference>
<organism evidence="6">
    <name type="scientific">Acididesulfobacillus acetoxydans</name>
    <dbReference type="NCBI Taxonomy" id="1561005"/>
    <lineage>
        <taxon>Bacteria</taxon>
        <taxon>Bacillati</taxon>
        <taxon>Bacillota</taxon>
        <taxon>Clostridia</taxon>
        <taxon>Eubacteriales</taxon>
        <taxon>Peptococcaceae</taxon>
        <taxon>Acididesulfobacillus</taxon>
    </lineage>
</organism>
<keyword evidence="1" id="KW-0949">S-adenosyl-L-methionine</keyword>
<gene>
    <name evidence="7" type="ORF">DEACI_0160</name>
    <name evidence="6" type="ORF">DEACI_3683</name>
</gene>
<dbReference type="EMBL" id="LR746496">
    <property type="protein sequence ID" value="CAA7602860.1"/>
    <property type="molecule type" value="Genomic_DNA"/>
</dbReference>
<keyword evidence="3" id="KW-0408">Iron</keyword>
<dbReference type="PANTHER" id="PTHR43288">
    <property type="entry name" value="BIOTIN SYNTHASE-RELATED PROTEIN, RADICAL SAM SUPERFAMILY"/>
    <property type="match status" value="1"/>
</dbReference>
<dbReference type="EMBL" id="CDGJ01000003">
    <property type="protein sequence ID" value="CEJ05741.1"/>
    <property type="molecule type" value="Genomic_DNA"/>
</dbReference>
<evidence type="ECO:0000256" key="1">
    <source>
        <dbReference type="ARBA" id="ARBA00022691"/>
    </source>
</evidence>
<dbReference type="RefSeq" id="WP_240986166.1">
    <property type="nucleotide sequence ID" value="NZ_CDGJ01000003.1"/>
</dbReference>
<dbReference type="InterPro" id="IPR007197">
    <property type="entry name" value="rSAM"/>
</dbReference>